<keyword evidence="3" id="KW-0812">Transmembrane</keyword>
<sequence length="320" mass="33631">MRYRLVVAVLVTTFVASGVSFTSADSHPTEDDVNRNLEIHPDIESAADIKDEERGLFGVNWFGSAKSHIPGLKGIGNKDDAVLTTVKSSLGRTDDTLEQVGTRSDEIVGDAVKVMSPTLQKAEQKVAEAGVVTNKLKEMTKEAAKALQAKQTKLEGLEKSLMAAKLATRDAKAAEKAATALEKKAAQSKRIMAEADEKGAAALVKGALAETKEAGKTLTKVGKFWDAAKTKQVKLRGQARRIEAGGAVRPTKKMVAGALATVAMIFAALAGMSAMKSAANDKLVPLESMSGSGMSDSSMSDSIMPDTTMSGSDMSDLLGL</sequence>
<organism evidence="5 6">
    <name type="scientific">Peronospora matthiolae</name>
    <dbReference type="NCBI Taxonomy" id="2874970"/>
    <lineage>
        <taxon>Eukaryota</taxon>
        <taxon>Sar</taxon>
        <taxon>Stramenopiles</taxon>
        <taxon>Oomycota</taxon>
        <taxon>Peronosporomycetes</taxon>
        <taxon>Peronosporales</taxon>
        <taxon>Peronosporaceae</taxon>
        <taxon>Peronospora</taxon>
    </lineage>
</organism>
<protein>
    <submittedName>
        <fullName evidence="5">Uncharacterized protein</fullName>
    </submittedName>
</protein>
<keyword evidence="3" id="KW-1133">Transmembrane helix</keyword>
<dbReference type="AlphaFoldDB" id="A0AAV1TEP0"/>
<evidence type="ECO:0000313" key="6">
    <source>
        <dbReference type="Proteomes" id="UP001162060"/>
    </source>
</evidence>
<keyword evidence="3" id="KW-0472">Membrane</keyword>
<reference evidence="5" key="1">
    <citation type="submission" date="2024-01" db="EMBL/GenBank/DDBJ databases">
        <authorList>
            <person name="Webb A."/>
        </authorList>
    </citation>
    <scope>NUCLEOTIDE SEQUENCE</scope>
    <source>
        <strain evidence="5">Pm1</strain>
    </source>
</reference>
<keyword evidence="1" id="KW-0175">Coiled coil</keyword>
<feature type="signal peptide" evidence="4">
    <location>
        <begin position="1"/>
        <end position="24"/>
    </location>
</feature>
<feature type="compositionally biased region" description="Low complexity" evidence="2">
    <location>
        <begin position="289"/>
        <end position="302"/>
    </location>
</feature>
<evidence type="ECO:0000256" key="3">
    <source>
        <dbReference type="SAM" id="Phobius"/>
    </source>
</evidence>
<keyword evidence="4" id="KW-0732">Signal</keyword>
<evidence type="ECO:0000256" key="1">
    <source>
        <dbReference type="SAM" id="Coils"/>
    </source>
</evidence>
<dbReference type="EMBL" id="CAKLBY020000048">
    <property type="protein sequence ID" value="CAK7919100.1"/>
    <property type="molecule type" value="Genomic_DNA"/>
</dbReference>
<comment type="caution">
    <text evidence="5">The sequence shown here is derived from an EMBL/GenBank/DDBJ whole genome shotgun (WGS) entry which is preliminary data.</text>
</comment>
<evidence type="ECO:0000256" key="4">
    <source>
        <dbReference type="SAM" id="SignalP"/>
    </source>
</evidence>
<feature type="chain" id="PRO_5043763195" evidence="4">
    <location>
        <begin position="25"/>
        <end position="320"/>
    </location>
</feature>
<evidence type="ECO:0000313" key="5">
    <source>
        <dbReference type="EMBL" id="CAK7919100.1"/>
    </source>
</evidence>
<feature type="coiled-coil region" evidence="1">
    <location>
        <begin position="147"/>
        <end position="198"/>
    </location>
</feature>
<dbReference type="Proteomes" id="UP001162060">
    <property type="component" value="Unassembled WGS sequence"/>
</dbReference>
<proteinExistence type="predicted"/>
<accession>A0AAV1TEP0</accession>
<name>A0AAV1TEP0_9STRA</name>
<feature type="transmembrane region" description="Helical" evidence="3">
    <location>
        <begin position="254"/>
        <end position="272"/>
    </location>
</feature>
<evidence type="ECO:0000256" key="2">
    <source>
        <dbReference type="SAM" id="MobiDB-lite"/>
    </source>
</evidence>
<feature type="region of interest" description="Disordered" evidence="2">
    <location>
        <begin position="289"/>
        <end position="320"/>
    </location>
</feature>
<gene>
    <name evidence="5" type="ORF">PM001_LOCUS5926</name>
</gene>